<protein>
    <submittedName>
        <fullName evidence="2">Uncharacterized protein</fullName>
    </submittedName>
</protein>
<gene>
    <name evidence="2" type="ORF">EZS28_042935</name>
</gene>
<feature type="compositionally biased region" description="Acidic residues" evidence="1">
    <location>
        <begin position="75"/>
        <end position="85"/>
    </location>
</feature>
<organism evidence="2 3">
    <name type="scientific">Streblomastix strix</name>
    <dbReference type="NCBI Taxonomy" id="222440"/>
    <lineage>
        <taxon>Eukaryota</taxon>
        <taxon>Metamonada</taxon>
        <taxon>Preaxostyla</taxon>
        <taxon>Oxymonadida</taxon>
        <taxon>Streblomastigidae</taxon>
        <taxon>Streblomastix</taxon>
    </lineage>
</organism>
<proteinExistence type="predicted"/>
<sequence>MSESNSQKRSTSSFFLSFAKTDDDGSDSFLSNLDQLSLPLFYYEDFFCYDELLLLEFSFLFDEDEKDGASKSDNEEGDQEIFDEELYGQDDETYYSCIGEGELDLIFAFTGVGICEVGIESLQVQVSGREEEEDVVCRSYYDEEGEVQ</sequence>
<comment type="caution">
    <text evidence="2">The sequence shown here is derived from an EMBL/GenBank/DDBJ whole genome shotgun (WGS) entry which is preliminary data.</text>
</comment>
<name>A0A5J4TUJ9_9EUKA</name>
<reference evidence="2 3" key="1">
    <citation type="submission" date="2019-03" db="EMBL/GenBank/DDBJ databases">
        <title>Single cell metagenomics reveals metabolic interactions within the superorganism composed of flagellate Streblomastix strix and complex community of Bacteroidetes bacteria on its surface.</title>
        <authorList>
            <person name="Treitli S.C."/>
            <person name="Kolisko M."/>
            <person name="Husnik F."/>
            <person name="Keeling P."/>
            <person name="Hampl V."/>
        </authorList>
    </citation>
    <scope>NUCLEOTIDE SEQUENCE [LARGE SCALE GENOMIC DNA]</scope>
    <source>
        <strain evidence="2">ST1C</strain>
    </source>
</reference>
<dbReference type="Proteomes" id="UP000324800">
    <property type="component" value="Unassembled WGS sequence"/>
</dbReference>
<accession>A0A5J4TUJ9</accession>
<feature type="region of interest" description="Disordered" evidence="1">
    <location>
        <begin position="66"/>
        <end position="85"/>
    </location>
</feature>
<evidence type="ECO:0000313" key="3">
    <source>
        <dbReference type="Proteomes" id="UP000324800"/>
    </source>
</evidence>
<evidence type="ECO:0000256" key="1">
    <source>
        <dbReference type="SAM" id="MobiDB-lite"/>
    </source>
</evidence>
<dbReference type="AlphaFoldDB" id="A0A5J4TUJ9"/>
<dbReference type="EMBL" id="SNRW01025401">
    <property type="protein sequence ID" value="KAA6361539.1"/>
    <property type="molecule type" value="Genomic_DNA"/>
</dbReference>
<evidence type="ECO:0000313" key="2">
    <source>
        <dbReference type="EMBL" id="KAA6361539.1"/>
    </source>
</evidence>